<keyword evidence="6 7" id="KW-0472">Membrane</keyword>
<dbReference type="GO" id="GO:0043190">
    <property type="term" value="C:ATP-binding cassette (ABC) transporter complex"/>
    <property type="evidence" value="ECO:0007669"/>
    <property type="project" value="InterPro"/>
</dbReference>
<dbReference type="InterPro" id="IPR000515">
    <property type="entry name" value="MetI-like"/>
</dbReference>
<dbReference type="CDD" id="cd06261">
    <property type="entry name" value="TM_PBP2"/>
    <property type="match status" value="1"/>
</dbReference>
<keyword evidence="4 7" id="KW-0812">Transmembrane</keyword>
<protein>
    <submittedName>
        <fullName evidence="9">Amino acid ABC transporter permease</fullName>
    </submittedName>
</protein>
<dbReference type="Gene3D" id="1.10.3720.10">
    <property type="entry name" value="MetI-like"/>
    <property type="match status" value="1"/>
</dbReference>
<dbReference type="PANTHER" id="PTHR30614">
    <property type="entry name" value="MEMBRANE COMPONENT OF AMINO ACID ABC TRANSPORTER"/>
    <property type="match status" value="1"/>
</dbReference>
<feature type="transmembrane region" description="Helical" evidence="7">
    <location>
        <begin position="23"/>
        <end position="45"/>
    </location>
</feature>
<comment type="subcellular location">
    <subcellularLocation>
        <location evidence="1 7">Cell membrane</location>
        <topology evidence="1 7">Multi-pass membrane protein</topology>
    </subcellularLocation>
</comment>
<dbReference type="InterPro" id="IPR043429">
    <property type="entry name" value="ArtM/GltK/GlnP/TcyL/YhdX-like"/>
</dbReference>
<gene>
    <name evidence="9" type="ORF">G7058_06340</name>
</gene>
<evidence type="ECO:0000256" key="5">
    <source>
        <dbReference type="ARBA" id="ARBA00022989"/>
    </source>
</evidence>
<dbReference type="Proteomes" id="UP000501830">
    <property type="component" value="Chromosome"/>
</dbReference>
<proteinExistence type="inferred from homology"/>
<evidence type="ECO:0000256" key="6">
    <source>
        <dbReference type="ARBA" id="ARBA00023136"/>
    </source>
</evidence>
<dbReference type="AlphaFoldDB" id="A0A6G7WHL5"/>
<evidence type="ECO:0000256" key="2">
    <source>
        <dbReference type="ARBA" id="ARBA00022448"/>
    </source>
</evidence>
<evidence type="ECO:0000256" key="3">
    <source>
        <dbReference type="ARBA" id="ARBA00022475"/>
    </source>
</evidence>
<evidence type="ECO:0000256" key="7">
    <source>
        <dbReference type="RuleBase" id="RU363032"/>
    </source>
</evidence>
<keyword evidence="2 7" id="KW-0813">Transport</keyword>
<dbReference type="InterPro" id="IPR010065">
    <property type="entry name" value="AA_ABC_transptr_permease_3TM"/>
</dbReference>
<keyword evidence="3" id="KW-1003">Cell membrane</keyword>
<sequence length="218" mass="24133">MIETIQRVFSPDNLAFLMNGLKVTLLISLSVIVGSIIFGTILGLLRQYRIAVLTQLASLYIEIFRNTPLLLWMLGCAFLIPGSTVTIKGAFALFLYTAAVIAEIVRGGLNAIDKGQFEAAYSQGFSFIQTLRYIVLPQCFKRIIPSLLSQVITTVKDTSFLAGLGIMELTRSGQVILGRATQTTEVFLLYGFIGLTYFVVCFALSLAVRYWHKKNTIV</sequence>
<dbReference type="GeneID" id="94552894"/>
<dbReference type="NCBIfam" id="TIGR01726">
    <property type="entry name" value="HEQRo_perm_3TM"/>
    <property type="match status" value="1"/>
</dbReference>
<evidence type="ECO:0000313" key="9">
    <source>
        <dbReference type="EMBL" id="QIK51678.1"/>
    </source>
</evidence>
<organism evidence="9 10">
    <name type="scientific">Jeotgalibaca porci</name>
    <dbReference type="NCBI Taxonomy" id="1868793"/>
    <lineage>
        <taxon>Bacteria</taxon>
        <taxon>Bacillati</taxon>
        <taxon>Bacillota</taxon>
        <taxon>Bacilli</taxon>
        <taxon>Lactobacillales</taxon>
        <taxon>Carnobacteriaceae</taxon>
        <taxon>Jeotgalibaca</taxon>
    </lineage>
</organism>
<comment type="similarity">
    <text evidence="7">Belongs to the binding-protein-dependent transport system permease family.</text>
</comment>
<evidence type="ECO:0000313" key="10">
    <source>
        <dbReference type="Proteomes" id="UP000501830"/>
    </source>
</evidence>
<dbReference type="InterPro" id="IPR035906">
    <property type="entry name" value="MetI-like_sf"/>
</dbReference>
<keyword evidence="10" id="KW-1185">Reference proteome</keyword>
<dbReference type="Pfam" id="PF00528">
    <property type="entry name" value="BPD_transp_1"/>
    <property type="match status" value="1"/>
</dbReference>
<feature type="transmembrane region" description="Helical" evidence="7">
    <location>
        <begin position="187"/>
        <end position="211"/>
    </location>
</feature>
<dbReference type="PANTHER" id="PTHR30614:SF41">
    <property type="entry name" value="INNER MEMBRANE AMINO-ACID ABC TRANSPORTER PERMEASE PROTEIN YHDY"/>
    <property type="match status" value="1"/>
</dbReference>
<feature type="transmembrane region" description="Helical" evidence="7">
    <location>
        <begin position="86"/>
        <end position="105"/>
    </location>
</feature>
<keyword evidence="5 7" id="KW-1133">Transmembrane helix</keyword>
<dbReference type="GO" id="GO:0006865">
    <property type="term" value="P:amino acid transport"/>
    <property type="evidence" value="ECO:0007669"/>
    <property type="project" value="TreeGrafter"/>
</dbReference>
<evidence type="ECO:0000256" key="1">
    <source>
        <dbReference type="ARBA" id="ARBA00004651"/>
    </source>
</evidence>
<feature type="domain" description="ABC transmembrane type-1" evidence="8">
    <location>
        <begin position="21"/>
        <end position="208"/>
    </location>
</feature>
<name>A0A6G7WHL5_9LACT</name>
<dbReference type="GO" id="GO:0022857">
    <property type="term" value="F:transmembrane transporter activity"/>
    <property type="evidence" value="ECO:0007669"/>
    <property type="project" value="InterPro"/>
</dbReference>
<dbReference type="RefSeq" id="WP_166062736.1">
    <property type="nucleotide sequence ID" value="NZ_CP049889.1"/>
</dbReference>
<dbReference type="SUPFAM" id="SSF161098">
    <property type="entry name" value="MetI-like"/>
    <property type="match status" value="1"/>
</dbReference>
<accession>A0A6G7WHL5</accession>
<evidence type="ECO:0000259" key="8">
    <source>
        <dbReference type="PROSITE" id="PS50928"/>
    </source>
</evidence>
<dbReference type="KEGG" id="jpo:G7058_06340"/>
<feature type="transmembrane region" description="Helical" evidence="7">
    <location>
        <begin position="57"/>
        <end position="80"/>
    </location>
</feature>
<dbReference type="PROSITE" id="PS50928">
    <property type="entry name" value="ABC_TM1"/>
    <property type="match status" value="1"/>
</dbReference>
<evidence type="ECO:0000256" key="4">
    <source>
        <dbReference type="ARBA" id="ARBA00022692"/>
    </source>
</evidence>
<reference evidence="9 10" key="1">
    <citation type="journal article" date="2017" name="Int. J. Syst. Evol. Microbiol.">
        <title>Jeotgalibaca porci sp. nov. and Jeotgalibaca arthritidis sp. nov., isolated from pigs, and emended description of the genus Jeotgalibaca.</title>
        <authorList>
            <person name="Zamora L."/>
            <person name="Perez-Sancho M."/>
            <person name="Dominguez L."/>
            <person name="Fernandez-Garayzabal J.F."/>
            <person name="Vela A.I."/>
        </authorList>
    </citation>
    <scope>NUCLEOTIDE SEQUENCE [LARGE SCALE GENOMIC DNA]</scope>
    <source>
        <strain evidence="9 10">CCUG 69148</strain>
    </source>
</reference>
<dbReference type="EMBL" id="CP049889">
    <property type="protein sequence ID" value="QIK51678.1"/>
    <property type="molecule type" value="Genomic_DNA"/>
</dbReference>